<evidence type="ECO:0008006" key="5">
    <source>
        <dbReference type="Google" id="ProtNLM"/>
    </source>
</evidence>
<accession>A0A3Q2D0J6</accession>
<reference evidence="3" key="2">
    <citation type="submission" date="2025-09" db="UniProtKB">
        <authorList>
            <consortium name="Ensembl"/>
        </authorList>
    </citation>
    <scope>IDENTIFICATION</scope>
</reference>
<feature type="transmembrane region" description="Helical" evidence="2">
    <location>
        <begin position="6"/>
        <end position="35"/>
    </location>
</feature>
<sequence>MELSVAAMLTLTGGVLLLPVVAFIITFLFWPGALLRAYNWFRRQRLGMEVRYCHRGSYRFCYSSRGRPGGATPSLLFLHGFSANKDMWLPIINVTNITCFRPLNKDKMLGLLFASLIQAHFTKEDLQFFHYTLFLLSPVGLVYPTESKFISRLREMEKTNKQESIPLIPSTLHELDTMMKLCCHNPPNLPRQVQILRGFLANRIPDNDFYKEGQFLCFCPQSRSCLSSPGKLFVSQVLDVSGAAVIQKELPLCQVDILDDCGHSVALERPGSIAKLMMDFVMS</sequence>
<dbReference type="PANTHER" id="PTHR43798:SF32">
    <property type="entry name" value="ABHYDROLASE DOMAIN-CONTAINING 6, ACYLGLYCEROL LIPASE A"/>
    <property type="match status" value="1"/>
</dbReference>
<dbReference type="Proteomes" id="UP000265020">
    <property type="component" value="Unassembled WGS sequence"/>
</dbReference>
<evidence type="ECO:0000313" key="4">
    <source>
        <dbReference type="Proteomes" id="UP000265020"/>
    </source>
</evidence>
<keyword evidence="4" id="KW-1185">Reference proteome</keyword>
<name>A0A3Q2D0J6_CYPVA</name>
<protein>
    <recommendedName>
        <fullName evidence="5">AB hydrolase-1 domain-containing protein</fullName>
    </recommendedName>
</protein>
<keyword evidence="2" id="KW-0472">Membrane</keyword>
<dbReference type="AlphaFoldDB" id="A0A3Q2D0J6"/>
<keyword evidence="2" id="KW-1133">Transmembrane helix</keyword>
<keyword evidence="2" id="KW-0812">Transmembrane</keyword>
<reference evidence="3" key="1">
    <citation type="submission" date="2025-08" db="UniProtKB">
        <authorList>
            <consortium name="Ensembl"/>
        </authorList>
    </citation>
    <scope>IDENTIFICATION</scope>
</reference>
<dbReference type="InterPro" id="IPR050266">
    <property type="entry name" value="AB_hydrolase_sf"/>
</dbReference>
<dbReference type="OMA" id="QTHALIF"/>
<dbReference type="GO" id="GO:0047372">
    <property type="term" value="F:monoacylglycerol lipase activity"/>
    <property type="evidence" value="ECO:0007669"/>
    <property type="project" value="TreeGrafter"/>
</dbReference>
<dbReference type="GO" id="GO:0032281">
    <property type="term" value="C:AMPA glutamate receptor complex"/>
    <property type="evidence" value="ECO:0007669"/>
    <property type="project" value="TreeGrafter"/>
</dbReference>
<dbReference type="STRING" id="28743.ENSCVAP00000011921"/>
<dbReference type="InterPro" id="IPR029058">
    <property type="entry name" value="AB_hydrolase_fold"/>
</dbReference>
<evidence type="ECO:0000256" key="2">
    <source>
        <dbReference type="SAM" id="Phobius"/>
    </source>
</evidence>
<comment type="similarity">
    <text evidence="1">Belongs to the AB hydrolase superfamily.</text>
</comment>
<dbReference type="GO" id="GO:0046464">
    <property type="term" value="P:acylglycerol catabolic process"/>
    <property type="evidence" value="ECO:0007669"/>
    <property type="project" value="TreeGrafter"/>
</dbReference>
<proteinExistence type="inferred from homology"/>
<dbReference type="PANTHER" id="PTHR43798">
    <property type="entry name" value="MONOACYLGLYCEROL LIPASE"/>
    <property type="match status" value="1"/>
</dbReference>
<evidence type="ECO:0000256" key="1">
    <source>
        <dbReference type="ARBA" id="ARBA00008645"/>
    </source>
</evidence>
<organism evidence="3 4">
    <name type="scientific">Cyprinodon variegatus</name>
    <name type="common">Sheepshead minnow</name>
    <dbReference type="NCBI Taxonomy" id="28743"/>
    <lineage>
        <taxon>Eukaryota</taxon>
        <taxon>Metazoa</taxon>
        <taxon>Chordata</taxon>
        <taxon>Craniata</taxon>
        <taxon>Vertebrata</taxon>
        <taxon>Euteleostomi</taxon>
        <taxon>Actinopterygii</taxon>
        <taxon>Neopterygii</taxon>
        <taxon>Teleostei</taxon>
        <taxon>Neoteleostei</taxon>
        <taxon>Acanthomorphata</taxon>
        <taxon>Ovalentaria</taxon>
        <taxon>Atherinomorphae</taxon>
        <taxon>Cyprinodontiformes</taxon>
        <taxon>Cyprinodontidae</taxon>
        <taxon>Cyprinodon</taxon>
    </lineage>
</organism>
<evidence type="ECO:0000313" key="3">
    <source>
        <dbReference type="Ensembl" id="ENSCVAP00000011921.1"/>
    </source>
</evidence>
<dbReference type="SUPFAM" id="SSF53474">
    <property type="entry name" value="alpha/beta-Hydrolases"/>
    <property type="match status" value="1"/>
</dbReference>
<dbReference type="Gene3D" id="3.40.50.1820">
    <property type="entry name" value="alpha/beta hydrolase"/>
    <property type="match status" value="1"/>
</dbReference>
<dbReference type="Ensembl" id="ENSCVAT00000019410.1">
    <property type="protein sequence ID" value="ENSCVAP00000011921.1"/>
    <property type="gene ID" value="ENSCVAG00000014362.1"/>
</dbReference>